<sequence>EGPDAKRARLGGVPPPLRVPAVAPEGQPPETDVAGPPPAADGGEAPEAVPMDEQPEPSAEPSAERPEPAAQDAPASPPGAESPPGAAEACAEEDAPLWSPPGAQGTTCFGGEPGCAGRGLWIKDRLPPPLDNELEFLIEDPQSFKQGQSQLSPIKELQGSSFRFRLLVFPAGTDATQKPEQLAAFVEVVPPESCKDTRWVFEGVKYQISVVNWHDYRRTTTQKDTFNFERGNADRGWHKNFLPVAHMTTEAGWLGPKGELCLRASCSSRKAMLQVASSSMSGGGRRPVGHVGLKNHGATCYMNCLLQTLFHIGPFRHVVYSIESQEPAEQAALSGEEGPDGGPDRPALPLLIALQNLFYNLQTVEAPVSCRELMRSFGWDTADAHMQHDAQELNRLLCDRLEELMKGTPMDGAIKRLFEGEVESYIECVDVDYRSTRSETFYDLQLNVRNEAGKELLSLEEALLDFTQEEILEGDNAYDAGAHGRQRARKGCRFKRLPPGALSSCCCRCRCRCSSGGGCCCSLSALAPRRA</sequence>
<evidence type="ECO:0000313" key="4">
    <source>
        <dbReference type="EMBL" id="CAK0850787.1"/>
    </source>
</evidence>
<keyword evidence="5" id="KW-1185">Reference proteome</keyword>
<dbReference type="PANTHER" id="PTHR24006">
    <property type="entry name" value="UBIQUITIN CARBOXYL-TERMINAL HYDROLASE"/>
    <property type="match status" value="1"/>
</dbReference>
<evidence type="ECO:0000259" key="2">
    <source>
        <dbReference type="PROSITE" id="PS50144"/>
    </source>
</evidence>
<name>A0ABN9TWW1_9DINO</name>
<feature type="domain" description="MATH" evidence="2">
    <location>
        <begin position="131"/>
        <end position="266"/>
    </location>
</feature>
<dbReference type="InterPro" id="IPR001394">
    <property type="entry name" value="Peptidase_C19_UCH"/>
</dbReference>
<feature type="compositionally biased region" description="Low complexity" evidence="1">
    <location>
        <begin position="40"/>
        <end position="49"/>
    </location>
</feature>
<gene>
    <name evidence="4" type="ORF">PCOR1329_LOCUS43090</name>
</gene>
<dbReference type="PROSITE" id="PS00972">
    <property type="entry name" value="USP_1"/>
    <property type="match status" value="1"/>
</dbReference>
<dbReference type="InterPro" id="IPR008974">
    <property type="entry name" value="TRAF-like"/>
</dbReference>
<dbReference type="Pfam" id="PF00443">
    <property type="entry name" value="UCH"/>
    <property type="match status" value="1"/>
</dbReference>
<dbReference type="CDD" id="cd00121">
    <property type="entry name" value="MATH"/>
    <property type="match status" value="1"/>
</dbReference>
<proteinExistence type="predicted"/>
<evidence type="ECO:0008006" key="6">
    <source>
        <dbReference type="Google" id="ProtNLM"/>
    </source>
</evidence>
<feature type="non-terminal residue" evidence="4">
    <location>
        <position position="531"/>
    </location>
</feature>
<protein>
    <recommendedName>
        <fullName evidence="6">Ubiquitinyl hydrolase 1</fullName>
    </recommendedName>
</protein>
<organism evidence="4 5">
    <name type="scientific">Prorocentrum cordatum</name>
    <dbReference type="NCBI Taxonomy" id="2364126"/>
    <lineage>
        <taxon>Eukaryota</taxon>
        <taxon>Sar</taxon>
        <taxon>Alveolata</taxon>
        <taxon>Dinophyceae</taxon>
        <taxon>Prorocentrales</taxon>
        <taxon>Prorocentraceae</taxon>
        <taxon>Prorocentrum</taxon>
    </lineage>
</organism>
<dbReference type="InterPro" id="IPR018200">
    <property type="entry name" value="USP_CS"/>
</dbReference>
<dbReference type="InterPro" id="IPR028889">
    <property type="entry name" value="USP"/>
</dbReference>
<feature type="region of interest" description="Disordered" evidence="1">
    <location>
        <begin position="1"/>
        <end position="110"/>
    </location>
</feature>
<evidence type="ECO:0000256" key="1">
    <source>
        <dbReference type="SAM" id="MobiDB-lite"/>
    </source>
</evidence>
<dbReference type="Gene3D" id="2.60.210.10">
    <property type="entry name" value="Apoptosis, Tumor Necrosis Factor Receptor Associated Protein 2, Chain A"/>
    <property type="match status" value="1"/>
</dbReference>
<reference evidence="4" key="1">
    <citation type="submission" date="2023-10" db="EMBL/GenBank/DDBJ databases">
        <authorList>
            <person name="Chen Y."/>
            <person name="Shah S."/>
            <person name="Dougan E. K."/>
            <person name="Thang M."/>
            <person name="Chan C."/>
        </authorList>
    </citation>
    <scope>NUCLEOTIDE SEQUENCE [LARGE SCALE GENOMIC DNA]</scope>
</reference>
<dbReference type="Gene3D" id="3.90.70.10">
    <property type="entry name" value="Cysteine proteinases"/>
    <property type="match status" value="1"/>
</dbReference>
<feature type="domain" description="USP" evidence="3">
    <location>
        <begin position="291"/>
        <end position="531"/>
    </location>
</feature>
<dbReference type="PROSITE" id="PS50144">
    <property type="entry name" value="MATH"/>
    <property type="match status" value="1"/>
</dbReference>
<comment type="caution">
    <text evidence="4">The sequence shown here is derived from an EMBL/GenBank/DDBJ whole genome shotgun (WGS) entry which is preliminary data.</text>
</comment>
<accession>A0ABN9TWW1</accession>
<dbReference type="PANTHER" id="PTHR24006:SF644">
    <property type="entry name" value="UBIQUITIN CARBOXYL-TERMINAL HYDROLASE 7"/>
    <property type="match status" value="1"/>
</dbReference>
<dbReference type="SUPFAM" id="SSF49599">
    <property type="entry name" value="TRAF domain-like"/>
    <property type="match status" value="1"/>
</dbReference>
<dbReference type="PROSITE" id="PS50235">
    <property type="entry name" value="USP_3"/>
    <property type="match status" value="1"/>
</dbReference>
<dbReference type="SUPFAM" id="SSF54001">
    <property type="entry name" value="Cysteine proteinases"/>
    <property type="match status" value="1"/>
</dbReference>
<feature type="non-terminal residue" evidence="4">
    <location>
        <position position="1"/>
    </location>
</feature>
<dbReference type="InterPro" id="IPR038765">
    <property type="entry name" value="Papain-like_cys_pep_sf"/>
</dbReference>
<evidence type="ECO:0000259" key="3">
    <source>
        <dbReference type="PROSITE" id="PS50235"/>
    </source>
</evidence>
<evidence type="ECO:0000313" key="5">
    <source>
        <dbReference type="Proteomes" id="UP001189429"/>
    </source>
</evidence>
<dbReference type="Proteomes" id="UP001189429">
    <property type="component" value="Unassembled WGS sequence"/>
</dbReference>
<dbReference type="InterPro" id="IPR002083">
    <property type="entry name" value="MATH/TRAF_dom"/>
</dbReference>
<dbReference type="InterPro" id="IPR050164">
    <property type="entry name" value="Peptidase_C19"/>
</dbReference>
<dbReference type="EMBL" id="CAUYUJ010015176">
    <property type="protein sequence ID" value="CAK0850787.1"/>
    <property type="molecule type" value="Genomic_DNA"/>
</dbReference>